<dbReference type="GO" id="GO:0042834">
    <property type="term" value="F:peptidoglycan binding"/>
    <property type="evidence" value="ECO:0007669"/>
    <property type="project" value="InterPro"/>
</dbReference>
<gene>
    <name evidence="3" type="ORF">SAMN04488120_102106</name>
</gene>
<evidence type="ECO:0000313" key="3">
    <source>
        <dbReference type="EMBL" id="SFF31457.1"/>
    </source>
</evidence>
<dbReference type="InterPro" id="IPR007730">
    <property type="entry name" value="SPOR-like_dom"/>
</dbReference>
<dbReference type="PANTHER" id="PTHR38687:SF1">
    <property type="entry name" value="CELL DIVISION PROTEIN DEDD"/>
    <property type="match status" value="1"/>
</dbReference>
<dbReference type="EMBL" id="FOOC01000002">
    <property type="protein sequence ID" value="SFF31457.1"/>
    <property type="molecule type" value="Genomic_DNA"/>
</dbReference>
<keyword evidence="4" id="KW-1185">Reference proteome</keyword>
<feature type="domain" description="SPOR" evidence="2">
    <location>
        <begin position="138"/>
        <end position="217"/>
    </location>
</feature>
<evidence type="ECO:0000313" key="4">
    <source>
        <dbReference type="Proteomes" id="UP000199771"/>
    </source>
</evidence>
<feature type="compositionally biased region" description="Pro residues" evidence="1">
    <location>
        <begin position="80"/>
        <end position="94"/>
    </location>
</feature>
<dbReference type="GO" id="GO:0030428">
    <property type="term" value="C:cell septum"/>
    <property type="evidence" value="ECO:0007669"/>
    <property type="project" value="TreeGrafter"/>
</dbReference>
<dbReference type="SUPFAM" id="SSF110997">
    <property type="entry name" value="Sporulation related repeat"/>
    <property type="match status" value="1"/>
</dbReference>
<sequence length="217" mass="22685">MDEIIKRRLVGAGLLLAAAFLLVSVLPEPHLDKALEEGVPVLTIDLRNPDAPAAGPIEPAASTAIAQASEATAPMSAGEPSPPSEAASPPPQTPAAPTAQNQQPAPETKQPEQRPAPQPADLPAREPTRASPAAASTAGREGRWWVQIGSFADIANARQVEARLRTLGQPVIVAPVETDKGTLYRVRGGPYADEAEAQSAHEQLMRSGYTQARIVGP</sequence>
<feature type="compositionally biased region" description="Low complexity" evidence="1">
    <location>
        <begin position="129"/>
        <end position="139"/>
    </location>
</feature>
<dbReference type="RefSeq" id="WP_091531090.1">
    <property type="nucleotide sequence ID" value="NZ_FOOC01000002.1"/>
</dbReference>
<protein>
    <submittedName>
        <fullName evidence="3">Sporulation related domain-containing protein</fullName>
    </submittedName>
</protein>
<dbReference type="Gene3D" id="3.30.70.1070">
    <property type="entry name" value="Sporulation related repeat"/>
    <property type="match status" value="1"/>
</dbReference>
<evidence type="ECO:0000256" key="1">
    <source>
        <dbReference type="SAM" id="MobiDB-lite"/>
    </source>
</evidence>
<dbReference type="PROSITE" id="PS51724">
    <property type="entry name" value="SPOR"/>
    <property type="match status" value="1"/>
</dbReference>
<dbReference type="GO" id="GO:0032153">
    <property type="term" value="C:cell division site"/>
    <property type="evidence" value="ECO:0007669"/>
    <property type="project" value="TreeGrafter"/>
</dbReference>
<accession>A0A1I2HRJ8</accession>
<dbReference type="Pfam" id="PF05036">
    <property type="entry name" value="SPOR"/>
    <property type="match status" value="1"/>
</dbReference>
<proteinExistence type="predicted"/>
<feature type="compositionally biased region" description="Low complexity" evidence="1">
    <location>
        <begin position="68"/>
        <end position="79"/>
    </location>
</feature>
<evidence type="ECO:0000259" key="2">
    <source>
        <dbReference type="PROSITE" id="PS51724"/>
    </source>
</evidence>
<dbReference type="Proteomes" id="UP000199771">
    <property type="component" value="Unassembled WGS sequence"/>
</dbReference>
<dbReference type="GO" id="GO:0032506">
    <property type="term" value="P:cytokinetic process"/>
    <property type="evidence" value="ECO:0007669"/>
    <property type="project" value="TreeGrafter"/>
</dbReference>
<dbReference type="OrthoDB" id="7069135at2"/>
<organism evidence="3 4">
    <name type="scientific">Fontimonas thermophila</name>
    <dbReference type="NCBI Taxonomy" id="1076937"/>
    <lineage>
        <taxon>Bacteria</taxon>
        <taxon>Pseudomonadati</taxon>
        <taxon>Pseudomonadota</taxon>
        <taxon>Gammaproteobacteria</taxon>
        <taxon>Nevskiales</taxon>
        <taxon>Nevskiaceae</taxon>
        <taxon>Fontimonas</taxon>
    </lineage>
</organism>
<dbReference type="AlphaFoldDB" id="A0A1I2HRJ8"/>
<dbReference type="PANTHER" id="PTHR38687">
    <property type="entry name" value="CELL DIVISION PROTEIN DEDD-RELATED"/>
    <property type="match status" value="1"/>
</dbReference>
<name>A0A1I2HRJ8_9GAMM</name>
<dbReference type="InterPro" id="IPR052521">
    <property type="entry name" value="Cell_div_SPOR-domain"/>
</dbReference>
<feature type="compositionally biased region" description="Low complexity" evidence="1">
    <location>
        <begin position="95"/>
        <end position="108"/>
    </location>
</feature>
<feature type="region of interest" description="Disordered" evidence="1">
    <location>
        <begin position="68"/>
        <end position="140"/>
    </location>
</feature>
<reference evidence="3 4" key="1">
    <citation type="submission" date="2016-10" db="EMBL/GenBank/DDBJ databases">
        <authorList>
            <person name="de Groot N.N."/>
        </authorList>
    </citation>
    <scope>NUCLEOTIDE SEQUENCE [LARGE SCALE GENOMIC DNA]</scope>
    <source>
        <strain evidence="3 4">DSM 23609</strain>
    </source>
</reference>
<dbReference type="STRING" id="1076937.SAMN04488120_102106"/>
<dbReference type="InterPro" id="IPR036680">
    <property type="entry name" value="SPOR-like_sf"/>
</dbReference>